<comment type="catalytic activity">
    <reaction evidence="14">
        <text>GTP + H2O = GDP + phosphate + H(+)</text>
        <dbReference type="Rhea" id="RHEA:19669"/>
        <dbReference type="ChEBI" id="CHEBI:15377"/>
        <dbReference type="ChEBI" id="CHEBI:15378"/>
        <dbReference type="ChEBI" id="CHEBI:37565"/>
        <dbReference type="ChEBI" id="CHEBI:43474"/>
        <dbReference type="ChEBI" id="CHEBI:58189"/>
        <dbReference type="EC" id="3.6.5.3"/>
    </reaction>
    <physiologicalReaction direction="left-to-right" evidence="14">
        <dbReference type="Rhea" id="RHEA:19670"/>
    </physiologicalReaction>
</comment>
<dbReference type="SUPFAM" id="SSF52540">
    <property type="entry name" value="P-loop containing nucleoside triphosphate hydrolases"/>
    <property type="match status" value="1"/>
</dbReference>
<evidence type="ECO:0000256" key="12">
    <source>
        <dbReference type="ARBA" id="ARBA00023128"/>
    </source>
</evidence>
<dbReference type="FunFam" id="3.40.50.300:FF:000576">
    <property type="entry name" value="Elongation factor Tu"/>
    <property type="match status" value="1"/>
</dbReference>
<evidence type="ECO:0000256" key="4">
    <source>
        <dbReference type="ARBA" id="ARBA00022490"/>
    </source>
</evidence>
<proteinExistence type="evidence at transcript level"/>
<keyword evidence="9" id="KW-0460">Magnesium</keyword>
<comment type="function">
    <text evidence="15">This protein promotes the GTP-dependent binding of aminoacyl-tRNA to the A-site of ribosomes during protein biosynthesis.</text>
</comment>
<dbReference type="Pfam" id="PF00009">
    <property type="entry name" value="GTP_EFTU"/>
    <property type="match status" value="1"/>
</dbReference>
<sequence>MSAVAIHKGLFLSFQRSLSLGRHAFAAKEVFKREKPHLNIGTIGRVDHGKTALTAAITKVLSEKKLATFKDYASIDNAPEERTRGITINVAHIEYATENRHYAHTDCPGHADFIKNMITGANNMDGAILVVGATDGCMPQTREHLLLIKQLGVEHLVVFINKCDVADEEMIELVEMEVRELLSENGFPGDDIPVIKGSALAACEDKNESLGKTQVQALMEAVDTYIPNPTRELDLPFLLPIEHVHTIPGRGTVVTGRVERGKLKVGQEVEIMGFNSAIKTKVTGIEMFHKILEEANAGDQMGVLARGVKKDEVRRGMVVAKPKSVTQVDHMKAQLYLMSKEEGGRGRALYQGNQVTVFCKTWDCTSYVNVIGKDMGMPGEDCTVEMKLMKPVVIEKNGHFTIRDGGRTVGTGKVIEILERLTPDERDYMTASKKKKEKILAKIESQK</sequence>
<evidence type="ECO:0000256" key="2">
    <source>
        <dbReference type="ARBA" id="ARBA00007249"/>
    </source>
</evidence>
<keyword evidence="12" id="KW-0496">Mitochondrion</keyword>
<keyword evidence="7 15" id="KW-0251">Elongation factor</keyword>
<evidence type="ECO:0000256" key="9">
    <source>
        <dbReference type="ARBA" id="ARBA00022842"/>
    </source>
</evidence>
<evidence type="ECO:0000256" key="15">
    <source>
        <dbReference type="RuleBase" id="RU000325"/>
    </source>
</evidence>
<dbReference type="InterPro" id="IPR041709">
    <property type="entry name" value="EF-Tu_GTP-bd"/>
</dbReference>
<dbReference type="GO" id="GO:0005739">
    <property type="term" value="C:mitochondrion"/>
    <property type="evidence" value="ECO:0007669"/>
    <property type="project" value="UniProtKB-SubCell"/>
</dbReference>
<comment type="similarity">
    <text evidence="2 15">Belongs to the TRAFAC class translation factor GTPase superfamily. Classic translation factor GTPase family. EF-Tu/EF-1A subfamily.</text>
</comment>
<dbReference type="InterPro" id="IPR004161">
    <property type="entry name" value="EFTu-like_2"/>
</dbReference>
<evidence type="ECO:0000256" key="5">
    <source>
        <dbReference type="ARBA" id="ARBA00022723"/>
    </source>
</evidence>
<dbReference type="InterPro" id="IPR033720">
    <property type="entry name" value="EFTU_2"/>
</dbReference>
<dbReference type="InterPro" id="IPR004541">
    <property type="entry name" value="Transl_elong_EFTu/EF1A_bac/org"/>
</dbReference>
<dbReference type="Gene3D" id="2.40.30.10">
    <property type="entry name" value="Translation factors"/>
    <property type="match status" value="2"/>
</dbReference>
<dbReference type="EMBL" id="BT081134">
    <property type="protein sequence ID" value="ACO15558.1"/>
    <property type="molecule type" value="mRNA"/>
</dbReference>
<dbReference type="CDD" id="cd03697">
    <property type="entry name" value="EFTU_II"/>
    <property type="match status" value="1"/>
</dbReference>
<keyword evidence="4" id="KW-0963">Cytoplasm</keyword>
<dbReference type="InterPro" id="IPR050055">
    <property type="entry name" value="EF-Tu_GTPase"/>
</dbReference>
<evidence type="ECO:0000256" key="1">
    <source>
        <dbReference type="ARBA" id="ARBA00004173"/>
    </source>
</evidence>
<evidence type="ECO:0000256" key="6">
    <source>
        <dbReference type="ARBA" id="ARBA00022741"/>
    </source>
</evidence>
<dbReference type="NCBIfam" id="NF009373">
    <property type="entry name" value="PRK12736.1"/>
    <property type="match status" value="1"/>
</dbReference>
<dbReference type="CDD" id="cd01884">
    <property type="entry name" value="EF_Tu"/>
    <property type="match status" value="1"/>
</dbReference>
<comment type="subcellular location">
    <subcellularLocation>
        <location evidence="1">Mitochondrion</location>
    </subcellularLocation>
</comment>
<evidence type="ECO:0000256" key="3">
    <source>
        <dbReference type="ARBA" id="ARBA00011245"/>
    </source>
</evidence>
<keyword evidence="6 15" id="KW-0547">Nucleotide-binding</keyword>
<feature type="domain" description="Tr-type G" evidence="16">
    <location>
        <begin position="35"/>
        <end position="230"/>
    </location>
</feature>
<dbReference type="NCBIfam" id="TIGR00485">
    <property type="entry name" value="EF-Tu"/>
    <property type="match status" value="1"/>
</dbReference>
<accession>C1C2Q5</accession>
<evidence type="ECO:0000256" key="7">
    <source>
        <dbReference type="ARBA" id="ARBA00022768"/>
    </source>
</evidence>
<evidence type="ECO:0000256" key="11">
    <source>
        <dbReference type="ARBA" id="ARBA00022946"/>
    </source>
</evidence>
<dbReference type="GO" id="GO:0005525">
    <property type="term" value="F:GTP binding"/>
    <property type="evidence" value="ECO:0007669"/>
    <property type="project" value="UniProtKB-UniRule"/>
</dbReference>
<dbReference type="SUPFAM" id="SSF50465">
    <property type="entry name" value="EF-Tu/eEF-1alpha/eIF2-gamma C-terminal domain"/>
    <property type="match status" value="1"/>
</dbReference>
<dbReference type="FunFam" id="2.40.30.10:FF:000001">
    <property type="entry name" value="Elongation factor Tu"/>
    <property type="match status" value="1"/>
</dbReference>
<evidence type="ECO:0000256" key="13">
    <source>
        <dbReference type="ARBA" id="ARBA00023134"/>
    </source>
</evidence>
<evidence type="ECO:0000259" key="16">
    <source>
        <dbReference type="PROSITE" id="PS51722"/>
    </source>
</evidence>
<organism evidence="17">
    <name type="scientific">Caligus clemensi</name>
    <name type="common">Sea louse</name>
    <dbReference type="NCBI Taxonomy" id="344056"/>
    <lineage>
        <taxon>Eukaryota</taxon>
        <taxon>Metazoa</taxon>
        <taxon>Ecdysozoa</taxon>
        <taxon>Arthropoda</taxon>
        <taxon>Crustacea</taxon>
        <taxon>Multicrustacea</taxon>
        <taxon>Hexanauplia</taxon>
        <taxon>Copepoda</taxon>
        <taxon>Siphonostomatoida</taxon>
        <taxon>Caligidae</taxon>
        <taxon>Caligus</taxon>
    </lineage>
</organism>
<gene>
    <name evidence="17" type="primary">EFTU</name>
</gene>
<dbReference type="InterPro" id="IPR027417">
    <property type="entry name" value="P-loop_NTPase"/>
</dbReference>
<evidence type="ECO:0000313" key="17">
    <source>
        <dbReference type="EMBL" id="ACO15558.1"/>
    </source>
</evidence>
<name>C1C2Q5_CALCM</name>
<dbReference type="InterPro" id="IPR031157">
    <property type="entry name" value="G_TR_CS"/>
</dbReference>
<dbReference type="GO" id="GO:0046872">
    <property type="term" value="F:metal ion binding"/>
    <property type="evidence" value="ECO:0007669"/>
    <property type="project" value="UniProtKB-KW"/>
</dbReference>
<evidence type="ECO:0000256" key="10">
    <source>
        <dbReference type="ARBA" id="ARBA00022917"/>
    </source>
</evidence>
<dbReference type="Pfam" id="PF03143">
    <property type="entry name" value="GTP_EFTU_D3"/>
    <property type="match status" value="1"/>
</dbReference>
<keyword evidence="5" id="KW-0479">Metal-binding</keyword>
<dbReference type="NCBIfam" id="NF000766">
    <property type="entry name" value="PRK00049.1"/>
    <property type="match status" value="1"/>
</dbReference>
<dbReference type="PROSITE" id="PS00301">
    <property type="entry name" value="G_TR_1"/>
    <property type="match status" value="1"/>
</dbReference>
<dbReference type="GO" id="GO:0003924">
    <property type="term" value="F:GTPase activity"/>
    <property type="evidence" value="ECO:0007669"/>
    <property type="project" value="UniProtKB-UniRule"/>
</dbReference>
<dbReference type="Gene3D" id="3.40.50.300">
    <property type="entry name" value="P-loop containing nucleotide triphosphate hydrolases"/>
    <property type="match status" value="1"/>
</dbReference>
<dbReference type="GO" id="GO:0003746">
    <property type="term" value="F:translation elongation factor activity"/>
    <property type="evidence" value="ECO:0007669"/>
    <property type="project" value="UniProtKB-UniRule"/>
</dbReference>
<dbReference type="PRINTS" id="PR00315">
    <property type="entry name" value="ELONGATNFCT"/>
</dbReference>
<dbReference type="GO" id="GO:0070125">
    <property type="term" value="P:mitochondrial translational elongation"/>
    <property type="evidence" value="ECO:0007669"/>
    <property type="project" value="TreeGrafter"/>
</dbReference>
<dbReference type="InterPro" id="IPR009000">
    <property type="entry name" value="Transl_B-barrel_sf"/>
</dbReference>
<evidence type="ECO:0000256" key="14">
    <source>
        <dbReference type="ARBA" id="ARBA00051990"/>
    </source>
</evidence>
<dbReference type="Pfam" id="PF03144">
    <property type="entry name" value="GTP_EFTU_D2"/>
    <property type="match status" value="1"/>
</dbReference>
<dbReference type="NCBIfam" id="NF009372">
    <property type="entry name" value="PRK12735.1"/>
    <property type="match status" value="1"/>
</dbReference>
<keyword evidence="8" id="KW-0378">Hydrolase</keyword>
<dbReference type="InterPro" id="IPR009001">
    <property type="entry name" value="Transl_elong_EF1A/Init_IF2_C"/>
</dbReference>
<evidence type="ECO:0000256" key="8">
    <source>
        <dbReference type="ARBA" id="ARBA00022801"/>
    </source>
</evidence>
<dbReference type="PROSITE" id="PS51722">
    <property type="entry name" value="G_TR_2"/>
    <property type="match status" value="1"/>
</dbReference>
<dbReference type="InterPro" id="IPR000795">
    <property type="entry name" value="T_Tr_GTP-bd_dom"/>
</dbReference>
<dbReference type="AlphaFoldDB" id="C1C2Q5"/>
<keyword evidence="13 15" id="KW-0342">GTP-binding</keyword>
<dbReference type="SUPFAM" id="SSF50447">
    <property type="entry name" value="Translation proteins"/>
    <property type="match status" value="1"/>
</dbReference>
<reference evidence="17" key="1">
    <citation type="submission" date="2009-03" db="EMBL/GenBank/DDBJ databases">
        <title>Caligus clemensi ESTs and full-length cDNAs.</title>
        <authorList>
            <person name="Yasuike M."/>
            <person name="von Schalburg K."/>
            <person name="Cooper G."/>
            <person name="Leong J."/>
            <person name="Jones S.R.M."/>
            <person name="Koop B.F."/>
        </authorList>
    </citation>
    <scope>NUCLEOTIDE SEQUENCE</scope>
    <source>
        <tissue evidence="17">Whole</tissue>
    </source>
</reference>
<dbReference type="PANTHER" id="PTHR43721:SF36">
    <property type="entry name" value="ELONGATION FACTOR TU, MITOCHONDRIAL"/>
    <property type="match status" value="1"/>
</dbReference>
<comment type="subunit">
    <text evidence="3">Monomer.</text>
</comment>
<dbReference type="PANTHER" id="PTHR43721">
    <property type="entry name" value="ELONGATION FACTOR TU-RELATED"/>
    <property type="match status" value="1"/>
</dbReference>
<protein>
    <recommendedName>
        <fullName evidence="15">Elongation factor Tu</fullName>
    </recommendedName>
</protein>
<dbReference type="InterPro" id="IPR004160">
    <property type="entry name" value="Transl_elong_EFTu/EF1A_C"/>
</dbReference>
<keyword evidence="11" id="KW-0809">Transit peptide</keyword>
<keyword evidence="10" id="KW-0648">Protein biosynthesis</keyword>